<dbReference type="InterPro" id="IPR036291">
    <property type="entry name" value="NAD(P)-bd_dom_sf"/>
</dbReference>
<name>A0A1N6D1D9_9SPHN</name>
<sequence length="255" mass="26724">MSISRFDLTDRVAIVTGGSRGIGRSISLALAEHGAHVVISSRKHDACEALAAEIVERGGKATPFASHAGEVDSLRRLITDSADQHGRLDILVNNAAVNPWFGPVVDLEEEAYQKTVDVNVRGTLFASTTAARIMKEAGSGVIINTSSINANQPVVGQAIYSITKGAIETMTRSLAKELAPSGIRVNAILPGVTKTDALRDLFRDSDELPAAMKAAIPMGRHAMPEEMAGAAVFLASDASSYMTGASLVIDGGLTI</sequence>
<dbReference type="PROSITE" id="PS00061">
    <property type="entry name" value="ADH_SHORT"/>
    <property type="match status" value="1"/>
</dbReference>
<accession>A0A1N6D1D9</accession>
<dbReference type="RefSeq" id="WP_074204332.1">
    <property type="nucleotide sequence ID" value="NZ_FSQW01000001.1"/>
</dbReference>
<gene>
    <name evidence="2" type="ORF">SAMN02745824_1415</name>
</gene>
<reference evidence="3" key="1">
    <citation type="submission" date="2016-11" db="EMBL/GenBank/DDBJ databases">
        <authorList>
            <person name="Varghese N."/>
            <person name="Submissions S."/>
        </authorList>
    </citation>
    <scope>NUCLEOTIDE SEQUENCE [LARGE SCALE GENOMIC DNA]</scope>
    <source>
        <strain evidence="3">DSM 22363</strain>
    </source>
</reference>
<dbReference type="SUPFAM" id="SSF51735">
    <property type="entry name" value="NAD(P)-binding Rossmann-fold domains"/>
    <property type="match status" value="1"/>
</dbReference>
<dbReference type="CDD" id="cd05233">
    <property type="entry name" value="SDR_c"/>
    <property type="match status" value="1"/>
</dbReference>
<comment type="similarity">
    <text evidence="1">Belongs to the short-chain dehydrogenases/reductases (SDR) family.</text>
</comment>
<protein>
    <submittedName>
        <fullName evidence="2">NAD(P)-dependent dehydrogenase, short-chain alcohol dehydrogenase family</fullName>
    </submittedName>
</protein>
<keyword evidence="3" id="KW-1185">Reference proteome</keyword>
<dbReference type="NCBIfam" id="NF005559">
    <property type="entry name" value="PRK07231.1"/>
    <property type="match status" value="1"/>
</dbReference>
<dbReference type="PRINTS" id="PR00081">
    <property type="entry name" value="GDHRDH"/>
</dbReference>
<evidence type="ECO:0000256" key="1">
    <source>
        <dbReference type="ARBA" id="ARBA00006484"/>
    </source>
</evidence>
<organism evidence="2 3">
    <name type="scientific">Parasphingorhabdus marina DSM 22363</name>
    <dbReference type="NCBI Taxonomy" id="1123272"/>
    <lineage>
        <taxon>Bacteria</taxon>
        <taxon>Pseudomonadati</taxon>
        <taxon>Pseudomonadota</taxon>
        <taxon>Alphaproteobacteria</taxon>
        <taxon>Sphingomonadales</taxon>
        <taxon>Sphingomonadaceae</taxon>
        <taxon>Parasphingorhabdus</taxon>
    </lineage>
</organism>
<dbReference type="PANTHER" id="PTHR43943">
    <property type="entry name" value="DEHYDROGENASE/REDUCTASE (SDR FAMILY) MEMBER 4"/>
    <property type="match status" value="1"/>
</dbReference>
<evidence type="ECO:0000313" key="2">
    <source>
        <dbReference type="EMBL" id="SIN64612.1"/>
    </source>
</evidence>
<dbReference type="Pfam" id="PF13561">
    <property type="entry name" value="adh_short_C2"/>
    <property type="match status" value="1"/>
</dbReference>
<dbReference type="EMBL" id="FSQW01000001">
    <property type="protein sequence ID" value="SIN64612.1"/>
    <property type="molecule type" value="Genomic_DNA"/>
</dbReference>
<dbReference type="InterPro" id="IPR020904">
    <property type="entry name" value="Sc_DH/Rdtase_CS"/>
</dbReference>
<proteinExistence type="inferred from homology"/>
<evidence type="ECO:0000313" key="3">
    <source>
        <dbReference type="Proteomes" id="UP000185192"/>
    </source>
</evidence>
<dbReference type="STRING" id="1123272.SAMN02745824_1415"/>
<dbReference type="FunFam" id="3.40.50.720:FF:000084">
    <property type="entry name" value="Short-chain dehydrogenase reductase"/>
    <property type="match status" value="1"/>
</dbReference>
<dbReference type="PRINTS" id="PR00080">
    <property type="entry name" value="SDRFAMILY"/>
</dbReference>
<dbReference type="InterPro" id="IPR002347">
    <property type="entry name" value="SDR_fam"/>
</dbReference>
<dbReference type="AlphaFoldDB" id="A0A1N6D1D9"/>
<dbReference type="PANTHER" id="PTHR43943:SF2">
    <property type="entry name" value="DEHYDROGENASE_REDUCTASE 4"/>
    <property type="match status" value="1"/>
</dbReference>
<dbReference type="Proteomes" id="UP000185192">
    <property type="component" value="Unassembled WGS sequence"/>
</dbReference>
<dbReference type="OrthoDB" id="9789398at2"/>
<dbReference type="Gene3D" id="3.40.50.720">
    <property type="entry name" value="NAD(P)-binding Rossmann-like Domain"/>
    <property type="match status" value="1"/>
</dbReference>